<gene>
    <name evidence="1" type="ORF">MettiDRAFT_1607</name>
</gene>
<dbReference type="Proteomes" id="UP000019483">
    <property type="component" value="Unassembled WGS sequence"/>
</dbReference>
<sequence>MYTVYIKTLSNARINVDHINKIWGELNQIMVVTSDSSVETIYCGNTDHVDRKIETILSLIDEAKRKSENIGDLLILDFSKFIN</sequence>
<dbReference type="EMBL" id="AZAJ01000001">
    <property type="protein sequence ID" value="ETA68154.1"/>
    <property type="molecule type" value="Genomic_DNA"/>
</dbReference>
<organism evidence="1 2">
    <name type="scientific">Methanolobus tindarius DSM 2278</name>
    <dbReference type="NCBI Taxonomy" id="1090322"/>
    <lineage>
        <taxon>Archaea</taxon>
        <taxon>Methanobacteriati</taxon>
        <taxon>Methanobacteriota</taxon>
        <taxon>Stenosarchaea group</taxon>
        <taxon>Methanomicrobia</taxon>
        <taxon>Methanosarcinales</taxon>
        <taxon>Methanosarcinaceae</taxon>
        <taxon>Methanolobus</taxon>
    </lineage>
</organism>
<evidence type="ECO:0000313" key="1">
    <source>
        <dbReference type="EMBL" id="ETA68154.1"/>
    </source>
</evidence>
<reference evidence="1 2" key="1">
    <citation type="submission" date="2013-08" db="EMBL/GenBank/DDBJ databases">
        <authorList>
            <consortium name="DOE Joint Genome Institute"/>
            <person name="Eisen J."/>
            <person name="Huntemann M."/>
            <person name="Han J."/>
            <person name="Chen A."/>
            <person name="Kyrpides N."/>
            <person name="Mavromatis K."/>
            <person name="Markowitz V."/>
            <person name="Palaniappan K."/>
            <person name="Ivanova N."/>
            <person name="Schaumberg A."/>
            <person name="Pati A."/>
            <person name="Liolios K."/>
            <person name="Nordberg H.P."/>
            <person name="Cantor M.N."/>
            <person name="Hua S.X."/>
            <person name="Woyke T."/>
        </authorList>
    </citation>
    <scope>NUCLEOTIDE SEQUENCE [LARGE SCALE GENOMIC DNA]</scope>
    <source>
        <strain evidence="1 2">DSM 2278</strain>
    </source>
</reference>
<dbReference type="AlphaFoldDB" id="W9DPE1"/>
<dbReference type="OrthoDB" id="124955at2157"/>
<comment type="caution">
    <text evidence="1">The sequence shown here is derived from an EMBL/GenBank/DDBJ whole genome shotgun (WGS) entry which is preliminary data.</text>
</comment>
<protein>
    <submittedName>
        <fullName evidence="1">Uncharacterized protein</fullName>
    </submittedName>
</protein>
<keyword evidence="2" id="KW-1185">Reference proteome</keyword>
<evidence type="ECO:0000313" key="2">
    <source>
        <dbReference type="Proteomes" id="UP000019483"/>
    </source>
</evidence>
<proteinExistence type="predicted"/>
<name>W9DPE1_METTI</name>
<dbReference type="RefSeq" id="WP_023845290.1">
    <property type="nucleotide sequence ID" value="NZ_AZAJ01000001.1"/>
</dbReference>
<accession>W9DPE1</accession>